<proteinExistence type="predicted"/>
<organism evidence="6 7">
    <name type="scientific">Vibrio ulleungensis</name>
    <dbReference type="NCBI Taxonomy" id="2807619"/>
    <lineage>
        <taxon>Bacteria</taxon>
        <taxon>Pseudomonadati</taxon>
        <taxon>Pseudomonadota</taxon>
        <taxon>Gammaproteobacteria</taxon>
        <taxon>Vibrionales</taxon>
        <taxon>Vibrionaceae</taxon>
        <taxon>Vibrio</taxon>
    </lineage>
</organism>
<keyword evidence="3" id="KW-0472">Membrane</keyword>
<name>A0ABS2HI59_9VIBR</name>
<comment type="caution">
    <text evidence="6">The sequence shown here is derived from an EMBL/GenBank/DDBJ whole genome shotgun (WGS) entry which is preliminary data.</text>
</comment>
<evidence type="ECO:0000259" key="5">
    <source>
        <dbReference type="Pfam" id="PF13609"/>
    </source>
</evidence>
<dbReference type="Gene3D" id="2.40.160.10">
    <property type="entry name" value="Porin"/>
    <property type="match status" value="1"/>
</dbReference>
<reference evidence="6 7" key="1">
    <citation type="submission" date="2021-02" db="EMBL/GenBank/DDBJ databases">
        <authorList>
            <person name="Park J.-S."/>
        </authorList>
    </citation>
    <scope>NUCLEOTIDE SEQUENCE [LARGE SCALE GENOMIC DNA]</scope>
    <source>
        <strain evidence="6 7">188UL20-2</strain>
    </source>
</reference>
<dbReference type="InterPro" id="IPR023614">
    <property type="entry name" value="Porin_dom_sf"/>
</dbReference>
<accession>A0ABS2HI59</accession>
<feature type="chain" id="PRO_5046070680" evidence="4">
    <location>
        <begin position="20"/>
        <end position="310"/>
    </location>
</feature>
<dbReference type="InterPro" id="IPR050298">
    <property type="entry name" value="Gram-neg_bact_OMP"/>
</dbReference>
<comment type="subcellular location">
    <subcellularLocation>
        <location evidence="1">Cell outer membrane</location>
        <topology evidence="1">Multi-pass membrane protein</topology>
    </subcellularLocation>
</comment>
<evidence type="ECO:0000256" key="1">
    <source>
        <dbReference type="ARBA" id="ARBA00004571"/>
    </source>
</evidence>
<evidence type="ECO:0000256" key="3">
    <source>
        <dbReference type="ARBA" id="ARBA00023136"/>
    </source>
</evidence>
<dbReference type="SUPFAM" id="SSF56935">
    <property type="entry name" value="Porins"/>
    <property type="match status" value="1"/>
</dbReference>
<evidence type="ECO:0000256" key="4">
    <source>
        <dbReference type="SAM" id="SignalP"/>
    </source>
</evidence>
<keyword evidence="2 4" id="KW-0732">Signal</keyword>
<feature type="domain" description="Porin" evidence="5">
    <location>
        <begin position="8"/>
        <end position="293"/>
    </location>
</feature>
<evidence type="ECO:0000313" key="7">
    <source>
        <dbReference type="Proteomes" id="UP000809621"/>
    </source>
</evidence>
<protein>
    <submittedName>
        <fullName evidence="6">Porin</fullName>
    </submittedName>
</protein>
<dbReference type="Proteomes" id="UP000809621">
    <property type="component" value="Unassembled WGS sequence"/>
</dbReference>
<sequence length="310" mass="33099">MKKTLVAIAVMGVATSAAAIELYNQDGVSVELGGNIEVYYSNSFDDSEFKQELGDADFSFDTRYAVNDEFSIGGFWEFDGTNDASLGDAYVGFYTNSYGSLVAGKAATVLDDMGIGSDYQFGLTSTVDAIDFGGFQVLRYNLDTDMFYGGVGVMQNRGQENIATGDADGMLIDGKIGVRFSGFDVVAFAGQEDIIDKDDKSTIYALEGRYSFDAVNLELGYYSVTLDKSNDLGGDTFAIAADYSIDAWSFAAGLSNVSPEDSNASSFNEGFINAGYSIAPFTTLYAEVGFNGDDAVNESTAFAFGITAEF</sequence>
<feature type="signal peptide" evidence="4">
    <location>
        <begin position="1"/>
        <end position="19"/>
    </location>
</feature>
<evidence type="ECO:0000256" key="2">
    <source>
        <dbReference type="ARBA" id="ARBA00022729"/>
    </source>
</evidence>
<dbReference type="InterPro" id="IPR033900">
    <property type="entry name" value="Gram_neg_porin_domain"/>
</dbReference>
<dbReference type="EMBL" id="JAFEUM010000004">
    <property type="protein sequence ID" value="MBM7037200.1"/>
    <property type="molecule type" value="Genomic_DNA"/>
</dbReference>
<evidence type="ECO:0000313" key="6">
    <source>
        <dbReference type="EMBL" id="MBM7037200.1"/>
    </source>
</evidence>
<keyword evidence="7" id="KW-1185">Reference proteome</keyword>
<dbReference type="PANTHER" id="PTHR34501:SF2">
    <property type="entry name" value="OUTER MEMBRANE PORIN F-RELATED"/>
    <property type="match status" value="1"/>
</dbReference>
<dbReference type="RefSeq" id="WP_205158751.1">
    <property type="nucleotide sequence ID" value="NZ_JAFEUM010000004.1"/>
</dbReference>
<dbReference type="Pfam" id="PF13609">
    <property type="entry name" value="Porin_4"/>
    <property type="match status" value="1"/>
</dbReference>
<gene>
    <name evidence="6" type="ORF">JQC93_12365</name>
</gene>
<dbReference type="PANTHER" id="PTHR34501">
    <property type="entry name" value="PROTEIN YDDL-RELATED"/>
    <property type="match status" value="1"/>
</dbReference>